<dbReference type="GO" id="GO:0000981">
    <property type="term" value="F:DNA-binding transcription factor activity, RNA polymerase II-specific"/>
    <property type="evidence" value="ECO:0007669"/>
    <property type="project" value="TreeGrafter"/>
</dbReference>
<dbReference type="OrthoDB" id="6365676at2759"/>
<feature type="region of interest" description="Disordered" evidence="8">
    <location>
        <begin position="161"/>
        <end position="187"/>
    </location>
</feature>
<keyword evidence="6" id="KW-0539">Nucleus</keyword>
<dbReference type="EMBL" id="KN550554">
    <property type="protein sequence ID" value="KHJ93892.1"/>
    <property type="molecule type" value="Genomic_DNA"/>
</dbReference>
<dbReference type="PANTHER" id="PTHR23235:SF165">
    <property type="entry name" value="TRANSCRIPTION FACTOR BTD"/>
    <property type="match status" value="1"/>
</dbReference>
<evidence type="ECO:0000256" key="1">
    <source>
        <dbReference type="ARBA" id="ARBA00004123"/>
    </source>
</evidence>
<feature type="domain" description="C2H2-type" evidence="9">
    <location>
        <begin position="118"/>
        <end position="147"/>
    </location>
</feature>
<dbReference type="GO" id="GO:0008270">
    <property type="term" value="F:zinc ion binding"/>
    <property type="evidence" value="ECO:0007669"/>
    <property type="project" value="UniProtKB-KW"/>
</dbReference>
<gene>
    <name evidence="10" type="ORF">OESDEN_06186</name>
</gene>
<evidence type="ECO:0000256" key="8">
    <source>
        <dbReference type="SAM" id="MobiDB-lite"/>
    </source>
</evidence>
<evidence type="ECO:0000256" key="7">
    <source>
        <dbReference type="PROSITE-ProRule" id="PRU00042"/>
    </source>
</evidence>
<name>A0A0B1TDH5_OESDE</name>
<dbReference type="PROSITE" id="PS50157">
    <property type="entry name" value="ZINC_FINGER_C2H2_2"/>
    <property type="match status" value="2"/>
</dbReference>
<dbReference type="Proteomes" id="UP000053660">
    <property type="component" value="Unassembled WGS sequence"/>
</dbReference>
<dbReference type="GO" id="GO:0000978">
    <property type="term" value="F:RNA polymerase II cis-regulatory region sequence-specific DNA binding"/>
    <property type="evidence" value="ECO:0007669"/>
    <property type="project" value="TreeGrafter"/>
</dbReference>
<feature type="compositionally biased region" description="Basic and acidic residues" evidence="8">
    <location>
        <begin position="161"/>
        <end position="170"/>
    </location>
</feature>
<dbReference type="SMART" id="SM00355">
    <property type="entry name" value="ZnF_C2H2"/>
    <property type="match status" value="2"/>
</dbReference>
<sequence length="187" mass="21793">MFMLHEYACFEKVRTMMDEESTHLTFIPVQIPADTQKKQMTVLSPMQPTSSNTHINVTQVGTLLNDGDGKQRLHICHICQKTYGKTSHLSFNSLLHRIRARFVIFRAHLRGHAGNKPFACDWQHCTKRFTRSDELQRHRRTHTGEKRFACGHCGKKFMRSDHLTKHERTHTSNRVSLTTQSIRMNHA</sequence>
<dbReference type="PANTHER" id="PTHR23235">
    <property type="entry name" value="KRUEPPEL-LIKE TRANSCRIPTION FACTOR"/>
    <property type="match status" value="1"/>
</dbReference>
<keyword evidence="3" id="KW-0677">Repeat</keyword>
<dbReference type="Gene3D" id="3.30.160.60">
    <property type="entry name" value="Classic Zinc Finger"/>
    <property type="match status" value="3"/>
</dbReference>
<dbReference type="FunFam" id="3.30.160.60:FF:001110">
    <property type="entry name" value="Krueppel factor 13"/>
    <property type="match status" value="1"/>
</dbReference>
<organism evidence="10 11">
    <name type="scientific">Oesophagostomum dentatum</name>
    <name type="common">Nodular worm</name>
    <dbReference type="NCBI Taxonomy" id="61180"/>
    <lineage>
        <taxon>Eukaryota</taxon>
        <taxon>Metazoa</taxon>
        <taxon>Ecdysozoa</taxon>
        <taxon>Nematoda</taxon>
        <taxon>Chromadorea</taxon>
        <taxon>Rhabditida</taxon>
        <taxon>Rhabditina</taxon>
        <taxon>Rhabditomorpha</taxon>
        <taxon>Strongyloidea</taxon>
        <taxon>Strongylidae</taxon>
        <taxon>Oesophagostomum</taxon>
    </lineage>
</organism>
<reference evidence="10 11" key="1">
    <citation type="submission" date="2014-03" db="EMBL/GenBank/DDBJ databases">
        <title>Draft genome of the hookworm Oesophagostomum dentatum.</title>
        <authorList>
            <person name="Mitreva M."/>
        </authorList>
    </citation>
    <scope>NUCLEOTIDE SEQUENCE [LARGE SCALE GENOMIC DNA]</scope>
    <source>
        <strain evidence="10 11">OD-Hann</strain>
    </source>
</reference>
<evidence type="ECO:0000313" key="10">
    <source>
        <dbReference type="EMBL" id="KHJ93892.1"/>
    </source>
</evidence>
<keyword evidence="11" id="KW-1185">Reference proteome</keyword>
<keyword evidence="4 7" id="KW-0863">Zinc-finger</keyword>
<dbReference type="FunFam" id="3.30.160.60:FF:000018">
    <property type="entry name" value="Krueppel-like factor 15"/>
    <property type="match status" value="1"/>
</dbReference>
<dbReference type="PROSITE" id="PS00028">
    <property type="entry name" value="ZINC_FINGER_C2H2_1"/>
    <property type="match status" value="2"/>
</dbReference>
<comment type="subcellular location">
    <subcellularLocation>
        <location evidence="1">Nucleus</location>
    </subcellularLocation>
</comment>
<keyword evidence="5" id="KW-0862">Zinc</keyword>
<evidence type="ECO:0000256" key="5">
    <source>
        <dbReference type="ARBA" id="ARBA00022833"/>
    </source>
</evidence>
<proteinExistence type="predicted"/>
<dbReference type="InterPro" id="IPR013087">
    <property type="entry name" value="Znf_C2H2_type"/>
</dbReference>
<evidence type="ECO:0000256" key="6">
    <source>
        <dbReference type="ARBA" id="ARBA00023242"/>
    </source>
</evidence>
<evidence type="ECO:0000256" key="3">
    <source>
        <dbReference type="ARBA" id="ARBA00022737"/>
    </source>
</evidence>
<dbReference type="GO" id="GO:0005634">
    <property type="term" value="C:nucleus"/>
    <property type="evidence" value="ECO:0007669"/>
    <property type="project" value="UniProtKB-SubCell"/>
</dbReference>
<feature type="compositionally biased region" description="Polar residues" evidence="8">
    <location>
        <begin position="172"/>
        <end position="187"/>
    </location>
</feature>
<evidence type="ECO:0000256" key="2">
    <source>
        <dbReference type="ARBA" id="ARBA00022723"/>
    </source>
</evidence>
<dbReference type="Pfam" id="PF00096">
    <property type="entry name" value="zf-C2H2"/>
    <property type="match status" value="2"/>
</dbReference>
<accession>A0A0B1TDH5</accession>
<protein>
    <submittedName>
        <fullName evidence="10">Zinc finger, C2H2 type</fullName>
    </submittedName>
</protein>
<evidence type="ECO:0000259" key="9">
    <source>
        <dbReference type="PROSITE" id="PS50157"/>
    </source>
</evidence>
<evidence type="ECO:0000313" key="11">
    <source>
        <dbReference type="Proteomes" id="UP000053660"/>
    </source>
</evidence>
<feature type="domain" description="C2H2-type" evidence="9">
    <location>
        <begin position="148"/>
        <end position="175"/>
    </location>
</feature>
<evidence type="ECO:0000256" key="4">
    <source>
        <dbReference type="ARBA" id="ARBA00022771"/>
    </source>
</evidence>
<dbReference type="InterPro" id="IPR036236">
    <property type="entry name" value="Znf_C2H2_sf"/>
</dbReference>
<dbReference type="AlphaFoldDB" id="A0A0B1TDH5"/>
<keyword evidence="2" id="KW-0479">Metal-binding</keyword>
<dbReference type="SUPFAM" id="SSF57667">
    <property type="entry name" value="beta-beta-alpha zinc fingers"/>
    <property type="match status" value="1"/>
</dbReference>